<dbReference type="OrthoDB" id="8450189at2"/>
<name>A0A158B087_9BURK</name>
<evidence type="ECO:0000313" key="3">
    <source>
        <dbReference type="Proteomes" id="UP000054911"/>
    </source>
</evidence>
<dbReference type="AlphaFoldDB" id="A0A158B087"/>
<reference evidence="2" key="1">
    <citation type="submission" date="2016-01" db="EMBL/GenBank/DDBJ databases">
        <authorList>
            <person name="Peeters C."/>
        </authorList>
    </citation>
    <scope>NUCLEOTIDE SEQUENCE [LARGE SCALE GENOMIC DNA]</scope>
    <source>
        <strain evidence="2">LMG 29323</strain>
    </source>
</reference>
<organism evidence="2 3">
    <name type="scientific">Caballeronia pedi</name>
    <dbReference type="NCBI Taxonomy" id="1777141"/>
    <lineage>
        <taxon>Bacteria</taxon>
        <taxon>Pseudomonadati</taxon>
        <taxon>Pseudomonadota</taxon>
        <taxon>Betaproteobacteria</taxon>
        <taxon>Burkholderiales</taxon>
        <taxon>Burkholderiaceae</taxon>
        <taxon>Caballeronia</taxon>
    </lineage>
</organism>
<proteinExistence type="predicted"/>
<protein>
    <submittedName>
        <fullName evidence="2">Uncharacterized protein</fullName>
    </submittedName>
</protein>
<gene>
    <name evidence="2" type="ORF">AWB80_02859</name>
</gene>
<comment type="caution">
    <text evidence="2">The sequence shown here is derived from an EMBL/GenBank/DDBJ whole genome shotgun (WGS) entry which is preliminary data.</text>
</comment>
<evidence type="ECO:0000313" key="2">
    <source>
        <dbReference type="EMBL" id="SAK63389.1"/>
    </source>
</evidence>
<dbReference type="STRING" id="1777141.AWB80_02859"/>
<dbReference type="EMBL" id="FCOE02000008">
    <property type="protein sequence ID" value="SAK63389.1"/>
    <property type="molecule type" value="Genomic_DNA"/>
</dbReference>
<feature type="region of interest" description="Disordered" evidence="1">
    <location>
        <begin position="153"/>
        <end position="174"/>
    </location>
</feature>
<sequence>MNAIVGVAMDNLPSIADAKLPSVYRNAVTALEQATKIDECQSWADKAMALASYARQSRDDTLCKMAVRIQNRASRRCGELLAQVPRNPGGSPTHKATRVGVNPSSPSSEFVTDGLKHVDGIYAAGHDAKMSTGQIKTALRVAAVPEDVFEEQVESDDPPSVTKMAEQGTKPRPKPLIDLEGIKPQNFRDATELGGLLHRLEEFCNTHDPAQVAQGFKAHECVVLRAHITAAGHWLRAFADHLPEGR</sequence>
<keyword evidence="3" id="KW-1185">Reference proteome</keyword>
<dbReference type="Proteomes" id="UP000054911">
    <property type="component" value="Unassembled WGS sequence"/>
</dbReference>
<evidence type="ECO:0000256" key="1">
    <source>
        <dbReference type="SAM" id="MobiDB-lite"/>
    </source>
</evidence>
<feature type="region of interest" description="Disordered" evidence="1">
    <location>
        <begin position="85"/>
        <end position="108"/>
    </location>
</feature>
<dbReference type="RefSeq" id="WP_143328033.1">
    <property type="nucleotide sequence ID" value="NZ_FCOE02000008.1"/>
</dbReference>
<accession>A0A158B087</accession>